<dbReference type="Gene3D" id="3.40.50.10210">
    <property type="match status" value="1"/>
</dbReference>
<dbReference type="PANTHER" id="PTHR43463:SF1">
    <property type="entry name" value="NICOTINATE-NUCLEOTIDE--DIMETHYLBENZIMIDAZOLE PHOSPHORIBOSYLTRANSFERASE"/>
    <property type="match status" value="1"/>
</dbReference>
<evidence type="ECO:0000256" key="3">
    <source>
        <dbReference type="ARBA" id="ARBA00011991"/>
    </source>
</evidence>
<evidence type="ECO:0000256" key="7">
    <source>
        <dbReference type="ARBA" id="ARBA00022679"/>
    </source>
</evidence>
<evidence type="ECO:0000256" key="10">
    <source>
        <dbReference type="HAMAP-Rule" id="MF_00230"/>
    </source>
</evidence>
<dbReference type="PANTHER" id="PTHR43463">
    <property type="entry name" value="NICOTINATE-NUCLEOTIDE--DIMETHYLBENZIMIDAZOLE PHOSPHORIBOSYLTRANSFERASE"/>
    <property type="match status" value="1"/>
</dbReference>
<dbReference type="SUPFAM" id="SSF52733">
    <property type="entry name" value="Nicotinate mononucleotide:5,6-dimethylbenzimidazole phosphoribosyltransferase (CobT)"/>
    <property type="match status" value="1"/>
</dbReference>
<evidence type="ECO:0000256" key="8">
    <source>
        <dbReference type="ARBA" id="ARBA00030686"/>
    </source>
</evidence>
<dbReference type="Gene3D" id="1.10.1610.10">
    <property type="match status" value="1"/>
</dbReference>
<dbReference type="Proteomes" id="UP001595443">
    <property type="component" value="Unassembled WGS sequence"/>
</dbReference>
<dbReference type="InterPro" id="IPR017846">
    <property type="entry name" value="Nict_dMeBzImd_PRibTrfase_bact"/>
</dbReference>
<organism evidence="11 12">
    <name type="scientific">Acidimangrovimonas pyrenivorans</name>
    <dbReference type="NCBI Taxonomy" id="2030798"/>
    <lineage>
        <taxon>Bacteria</taxon>
        <taxon>Pseudomonadati</taxon>
        <taxon>Pseudomonadota</taxon>
        <taxon>Alphaproteobacteria</taxon>
        <taxon>Rhodobacterales</taxon>
        <taxon>Paracoccaceae</taxon>
        <taxon>Acidimangrovimonas</taxon>
    </lineage>
</organism>
<comment type="similarity">
    <text evidence="2 10">Belongs to the CobT family.</text>
</comment>
<comment type="catalytic activity">
    <reaction evidence="9 10">
        <text>5,6-dimethylbenzimidazole + nicotinate beta-D-ribonucleotide = alpha-ribazole 5'-phosphate + nicotinate + H(+)</text>
        <dbReference type="Rhea" id="RHEA:11196"/>
        <dbReference type="ChEBI" id="CHEBI:15378"/>
        <dbReference type="ChEBI" id="CHEBI:15890"/>
        <dbReference type="ChEBI" id="CHEBI:32544"/>
        <dbReference type="ChEBI" id="CHEBI:57502"/>
        <dbReference type="ChEBI" id="CHEBI:57918"/>
        <dbReference type="EC" id="2.4.2.21"/>
    </reaction>
</comment>
<gene>
    <name evidence="10 11" type="primary">cobT</name>
    <name evidence="11" type="ORF">ACFOES_13465</name>
</gene>
<dbReference type="EC" id="2.4.2.21" evidence="3 10"/>
<protein>
    <recommendedName>
        <fullName evidence="4 10">Nicotinate-nucleotide--dimethylbenzimidazole phosphoribosyltransferase</fullName>
        <shortName evidence="10">NN:DBI PRT</shortName>
        <ecNumber evidence="3 10">2.4.2.21</ecNumber>
    </recommendedName>
    <alternativeName>
        <fullName evidence="8 10">N(1)-alpha-phosphoribosyltransferase</fullName>
    </alternativeName>
</protein>
<dbReference type="EMBL" id="JBHRSK010000010">
    <property type="protein sequence ID" value="MFC2969108.1"/>
    <property type="molecule type" value="Genomic_DNA"/>
</dbReference>
<evidence type="ECO:0000256" key="4">
    <source>
        <dbReference type="ARBA" id="ARBA00015486"/>
    </source>
</evidence>
<dbReference type="HAMAP" id="MF_00230">
    <property type="entry name" value="CobT"/>
    <property type="match status" value="1"/>
</dbReference>
<sequence length="361" mass="35959">MTDRLFPLSALADLGALAAVLPGLDAEAAEAARARQNALTKPPGSLGRLEELAIFMAGWHGRERPGIARAQALVFAGNHGVCAQGVNPFPQEVTAQMVANFEAGGAAINQLCRANGAALEVIALDLDRPTGDFTQGPAMSEAECLEALNRGAAAVDPRADVLILGEMGIGNSTVAAALAAAVFGGAVADWTGPGTGSDADGMARKIGAIERGLERHAALLADAPRTLAALGGREQAAICGAVLAARAARVPVILDGFICTAAVAPLHGIDPALLDHCLVGHVSAEPGHRRLLEAMGKAPVLAFDMRLGEGSGAALALGILRSALACHDGMATFAEAGVSGGEVSGGEATAGEVSGGGGSAG</sequence>
<keyword evidence="6 10" id="KW-0328">Glycosyltransferase</keyword>
<keyword evidence="12" id="KW-1185">Reference proteome</keyword>
<evidence type="ECO:0000256" key="6">
    <source>
        <dbReference type="ARBA" id="ARBA00022676"/>
    </source>
</evidence>
<accession>A0ABV7AJI4</accession>
<dbReference type="CDD" id="cd02439">
    <property type="entry name" value="DMB-PRT_CobT"/>
    <property type="match status" value="1"/>
</dbReference>
<dbReference type="NCBIfam" id="NF000996">
    <property type="entry name" value="PRK00105.1"/>
    <property type="match status" value="1"/>
</dbReference>
<dbReference type="InterPro" id="IPR023195">
    <property type="entry name" value="Nict_dMeBzImd_PRibTrfase_N"/>
</dbReference>
<evidence type="ECO:0000313" key="11">
    <source>
        <dbReference type="EMBL" id="MFC2969108.1"/>
    </source>
</evidence>
<evidence type="ECO:0000313" key="12">
    <source>
        <dbReference type="Proteomes" id="UP001595443"/>
    </source>
</evidence>
<comment type="function">
    <text evidence="10">Catalyzes the synthesis of alpha-ribazole-5'-phosphate from nicotinate mononucleotide (NAMN) and 5,6-dimethylbenzimidazole (DMB).</text>
</comment>
<dbReference type="RefSeq" id="WP_377833814.1">
    <property type="nucleotide sequence ID" value="NZ_JBHRSK010000010.1"/>
</dbReference>
<dbReference type="GO" id="GO:0008939">
    <property type="term" value="F:nicotinate-nucleotide-dimethylbenzimidazole phosphoribosyltransferase activity"/>
    <property type="evidence" value="ECO:0007669"/>
    <property type="project" value="UniProtKB-EC"/>
</dbReference>
<keyword evidence="7 10" id="KW-0808">Transferase</keyword>
<dbReference type="InterPro" id="IPR036087">
    <property type="entry name" value="Nict_dMeBzImd_PRibTrfase_sf"/>
</dbReference>
<dbReference type="InterPro" id="IPR003200">
    <property type="entry name" value="Nict_dMeBzImd_PRibTrfase"/>
</dbReference>
<name>A0ABV7AJI4_9RHOB</name>
<evidence type="ECO:0000256" key="2">
    <source>
        <dbReference type="ARBA" id="ARBA00007110"/>
    </source>
</evidence>
<evidence type="ECO:0000256" key="9">
    <source>
        <dbReference type="ARBA" id="ARBA00047340"/>
    </source>
</evidence>
<proteinExistence type="inferred from homology"/>
<dbReference type="NCBIfam" id="TIGR03160">
    <property type="entry name" value="cobT_DBIPRT"/>
    <property type="match status" value="1"/>
</dbReference>
<keyword evidence="5 10" id="KW-0169">Cobalamin biosynthesis</keyword>
<feature type="active site" description="Proton acceptor" evidence="10">
    <location>
        <position position="309"/>
    </location>
</feature>
<comment type="caution">
    <text evidence="11">The sequence shown here is derived from an EMBL/GenBank/DDBJ whole genome shotgun (WGS) entry which is preliminary data.</text>
</comment>
<reference evidence="12" key="1">
    <citation type="journal article" date="2019" name="Int. J. Syst. Evol. Microbiol.">
        <title>The Global Catalogue of Microorganisms (GCM) 10K type strain sequencing project: providing services to taxonomists for standard genome sequencing and annotation.</title>
        <authorList>
            <consortium name="The Broad Institute Genomics Platform"/>
            <consortium name="The Broad Institute Genome Sequencing Center for Infectious Disease"/>
            <person name="Wu L."/>
            <person name="Ma J."/>
        </authorList>
    </citation>
    <scope>NUCLEOTIDE SEQUENCE [LARGE SCALE GENOMIC DNA]</scope>
    <source>
        <strain evidence="12">KCTC 62192</strain>
    </source>
</reference>
<evidence type="ECO:0000256" key="1">
    <source>
        <dbReference type="ARBA" id="ARBA00005049"/>
    </source>
</evidence>
<evidence type="ECO:0000256" key="5">
    <source>
        <dbReference type="ARBA" id="ARBA00022573"/>
    </source>
</evidence>
<comment type="pathway">
    <text evidence="1 10">Nucleoside biosynthesis; alpha-ribazole biosynthesis; alpha-ribazole from 5,6-dimethylbenzimidazole: step 1/2.</text>
</comment>
<dbReference type="Pfam" id="PF02277">
    <property type="entry name" value="DBI_PRT"/>
    <property type="match status" value="1"/>
</dbReference>